<dbReference type="GO" id="GO:0045332">
    <property type="term" value="P:phospholipid translocation"/>
    <property type="evidence" value="ECO:0007669"/>
    <property type="project" value="TreeGrafter"/>
</dbReference>
<protein>
    <recommendedName>
        <fullName evidence="6">Cell cycle control protein</fullName>
    </recommendedName>
</protein>
<dbReference type="Proteomes" id="UP000245340">
    <property type="component" value="Unplaced"/>
</dbReference>
<dbReference type="PANTHER" id="PTHR10926">
    <property type="entry name" value="CELL CYCLE CONTROL PROTEIN 50"/>
    <property type="match status" value="1"/>
</dbReference>
<dbReference type="InterPro" id="IPR005045">
    <property type="entry name" value="CDC50/LEM3_fam"/>
</dbReference>
<evidence type="ECO:0000313" key="9">
    <source>
        <dbReference type="RefSeq" id="XP_004411932.1"/>
    </source>
</evidence>
<evidence type="ECO:0000256" key="2">
    <source>
        <dbReference type="ARBA" id="ARBA00009457"/>
    </source>
</evidence>
<evidence type="ECO:0000256" key="6">
    <source>
        <dbReference type="PIRNR" id="PIRNR015840"/>
    </source>
</evidence>
<gene>
    <name evidence="9" type="primary">TMEM30B</name>
</gene>
<proteinExistence type="inferred from homology"/>
<accession>A0A2U3WRL7</accession>
<dbReference type="GO" id="GO:0005794">
    <property type="term" value="C:Golgi apparatus"/>
    <property type="evidence" value="ECO:0007669"/>
    <property type="project" value="TreeGrafter"/>
</dbReference>
<evidence type="ECO:0000256" key="5">
    <source>
        <dbReference type="ARBA" id="ARBA00023136"/>
    </source>
</evidence>
<evidence type="ECO:0000256" key="1">
    <source>
        <dbReference type="ARBA" id="ARBA00004370"/>
    </source>
</evidence>
<evidence type="ECO:0000256" key="4">
    <source>
        <dbReference type="ARBA" id="ARBA00022989"/>
    </source>
</evidence>
<organism evidence="8 9">
    <name type="scientific">Odobenus rosmarus divergens</name>
    <name type="common">Pacific walrus</name>
    <dbReference type="NCBI Taxonomy" id="9708"/>
    <lineage>
        <taxon>Eukaryota</taxon>
        <taxon>Metazoa</taxon>
        <taxon>Chordata</taxon>
        <taxon>Craniata</taxon>
        <taxon>Vertebrata</taxon>
        <taxon>Euteleostomi</taxon>
        <taxon>Mammalia</taxon>
        <taxon>Eutheria</taxon>
        <taxon>Laurasiatheria</taxon>
        <taxon>Carnivora</taxon>
        <taxon>Caniformia</taxon>
        <taxon>Pinnipedia</taxon>
        <taxon>Odobenidae</taxon>
        <taxon>Odobenus</taxon>
    </lineage>
</organism>
<keyword evidence="8" id="KW-1185">Reference proteome</keyword>
<evidence type="ECO:0000313" key="8">
    <source>
        <dbReference type="Proteomes" id="UP000245340"/>
    </source>
</evidence>
<dbReference type="RefSeq" id="XP_004411932.1">
    <property type="nucleotide sequence ID" value="XM_004411875.2"/>
</dbReference>
<dbReference type="CTD" id="161291"/>
<dbReference type="InParanoid" id="A0A2U3WRL7"/>
<evidence type="ECO:0000256" key="3">
    <source>
        <dbReference type="ARBA" id="ARBA00022692"/>
    </source>
</evidence>
<keyword evidence="3 7" id="KW-0812">Transmembrane</keyword>
<comment type="similarity">
    <text evidence="2 6">Belongs to the CDC50/LEM3 family.</text>
</comment>
<dbReference type="GO" id="GO:0005783">
    <property type="term" value="C:endoplasmic reticulum"/>
    <property type="evidence" value="ECO:0007669"/>
    <property type="project" value="TreeGrafter"/>
</dbReference>
<feature type="transmembrane region" description="Helical" evidence="7">
    <location>
        <begin position="34"/>
        <end position="55"/>
    </location>
</feature>
<dbReference type="Pfam" id="PF03381">
    <property type="entry name" value="CDC50"/>
    <property type="match status" value="1"/>
</dbReference>
<comment type="subcellular location">
    <subcellularLocation>
        <location evidence="1">Membrane</location>
    </subcellularLocation>
</comment>
<keyword evidence="4 7" id="KW-1133">Transmembrane helix</keyword>
<dbReference type="PIRSF" id="PIRSF015840">
    <property type="entry name" value="DUF284_TM_euk"/>
    <property type="match status" value="1"/>
</dbReference>
<dbReference type="OrthoDB" id="340608at2759"/>
<dbReference type="AlphaFoldDB" id="A0A2U3WRL7"/>
<evidence type="ECO:0000256" key="7">
    <source>
        <dbReference type="SAM" id="Phobius"/>
    </source>
</evidence>
<dbReference type="KEGG" id="oro:101374052"/>
<sequence>MTWSATARGAHQPDNTAFTQQRLPAWQPLLSASIALPLFFCAGLAFIGLGLGLFYSSNGIKELEYDYTGNPGTGNCSACALADQDRAPPLRCSCSWYFSLPEFFPGPVYLYYELTNFYQNNRRYSVSRDDTQLSGLPSALRHPANECAPYQRRASGLPVAPCGAIANSLFNDSFSLWHQRQPGGPYVEVPLDRTGIAWWTDCHVKFRNPPLVNGSLALAFQGTAPPPNWPRPVYELSPDPNNTGFINQDFVVWMRTAALPTFRKLYARIRQGNYSTGLPRGAYLVNITYNYPVRAFGGHKLIVFSNISWMGGKNPFLGIAYLVVGSLCILMGFVMLVVYIRYQDQNDEDEDEE</sequence>
<reference evidence="9" key="1">
    <citation type="submission" date="2025-08" db="UniProtKB">
        <authorList>
            <consortium name="RefSeq"/>
        </authorList>
    </citation>
    <scope>IDENTIFICATION</scope>
</reference>
<keyword evidence="5 6" id="KW-0472">Membrane</keyword>
<dbReference type="PANTHER" id="PTHR10926:SF19">
    <property type="entry name" value="CELL CYCLE CONTROL PROTEIN 50B"/>
    <property type="match status" value="1"/>
</dbReference>
<dbReference type="GeneID" id="101374052"/>
<name>A0A2U3WRL7_ODORO</name>
<dbReference type="GO" id="GO:0005886">
    <property type="term" value="C:plasma membrane"/>
    <property type="evidence" value="ECO:0007669"/>
    <property type="project" value="TreeGrafter"/>
</dbReference>
<dbReference type="STRING" id="9708.A0A2U3WRL7"/>
<feature type="transmembrane region" description="Helical" evidence="7">
    <location>
        <begin position="316"/>
        <end position="340"/>
    </location>
</feature>